<gene>
    <name evidence="1" type="ORF">PC113_g20681</name>
    <name evidence="2" type="ORF">PC115_g20347</name>
    <name evidence="3" type="ORF">PC118_g20435</name>
</gene>
<accession>A0A8T0YCV5</accession>
<protein>
    <recommendedName>
        <fullName evidence="5">Ankyrin repeat-containing domain</fullName>
    </recommendedName>
</protein>
<organism evidence="1 4">
    <name type="scientific">Phytophthora cactorum</name>
    <dbReference type="NCBI Taxonomy" id="29920"/>
    <lineage>
        <taxon>Eukaryota</taxon>
        <taxon>Sar</taxon>
        <taxon>Stramenopiles</taxon>
        <taxon>Oomycota</taxon>
        <taxon>Peronosporomycetes</taxon>
        <taxon>Peronosporales</taxon>
        <taxon>Peronosporaceae</taxon>
        <taxon>Phytophthora</taxon>
    </lineage>
</organism>
<dbReference type="Proteomes" id="UP000697107">
    <property type="component" value="Unassembled WGS sequence"/>
</dbReference>
<dbReference type="AlphaFoldDB" id="A0A8T0YCV5"/>
<name>A0A8T0YCV5_9STRA</name>
<dbReference type="Gene3D" id="1.25.40.20">
    <property type="entry name" value="Ankyrin repeat-containing domain"/>
    <property type="match status" value="1"/>
</dbReference>
<reference evidence="1" key="1">
    <citation type="submission" date="2018-10" db="EMBL/GenBank/DDBJ databases">
        <title>Effector identification in a new, highly contiguous assembly of the strawberry crown rot pathogen Phytophthora cactorum.</title>
        <authorList>
            <person name="Armitage A.D."/>
            <person name="Nellist C.F."/>
            <person name="Bates H."/>
            <person name="Vickerstaff R.J."/>
            <person name="Harrison R.J."/>
        </authorList>
    </citation>
    <scope>NUCLEOTIDE SEQUENCE</scope>
    <source>
        <strain evidence="1">15-7</strain>
        <strain evidence="2">4032</strain>
        <strain evidence="3">P415</strain>
    </source>
</reference>
<comment type="caution">
    <text evidence="1">The sequence shown here is derived from an EMBL/GenBank/DDBJ whole genome shotgun (WGS) entry which is preliminary data.</text>
</comment>
<dbReference type="EMBL" id="RCMG01001228">
    <property type="protein sequence ID" value="KAG2832783.1"/>
    <property type="molecule type" value="Genomic_DNA"/>
</dbReference>
<dbReference type="InterPro" id="IPR036770">
    <property type="entry name" value="Ankyrin_rpt-contain_sf"/>
</dbReference>
<evidence type="ECO:0000313" key="2">
    <source>
        <dbReference type="EMBL" id="KAG2887443.1"/>
    </source>
</evidence>
<dbReference type="VEuPathDB" id="FungiDB:PC110_g17941"/>
<dbReference type="Proteomes" id="UP000774804">
    <property type="component" value="Unassembled WGS sequence"/>
</dbReference>
<dbReference type="SUPFAM" id="SSF48403">
    <property type="entry name" value="Ankyrin repeat"/>
    <property type="match status" value="1"/>
</dbReference>
<dbReference type="Proteomes" id="UP000735874">
    <property type="component" value="Unassembled WGS sequence"/>
</dbReference>
<sequence length="137" mass="14521">MMAALETAAANGHVNVLEALRPWPFNMGGPIDAAVADRRVQVGGGKERSLRDGRDVLPKSNSGGVSRALCYAAEHGRNDVVGLLLNNHEFSNDSILIALDEGARNDHCDVAKLLLGQFTDDETDDAAEGILAGGHIY</sequence>
<evidence type="ECO:0008006" key="5">
    <source>
        <dbReference type="Google" id="ProtNLM"/>
    </source>
</evidence>
<proteinExistence type="predicted"/>
<evidence type="ECO:0000313" key="1">
    <source>
        <dbReference type="EMBL" id="KAG2832783.1"/>
    </source>
</evidence>
<dbReference type="EMBL" id="RCML01001233">
    <property type="protein sequence ID" value="KAG2964248.1"/>
    <property type="molecule type" value="Genomic_DNA"/>
</dbReference>
<dbReference type="EMBL" id="RCMI01001271">
    <property type="protein sequence ID" value="KAG2887443.1"/>
    <property type="molecule type" value="Genomic_DNA"/>
</dbReference>
<evidence type="ECO:0000313" key="4">
    <source>
        <dbReference type="Proteomes" id="UP000735874"/>
    </source>
</evidence>
<evidence type="ECO:0000313" key="3">
    <source>
        <dbReference type="EMBL" id="KAG2964248.1"/>
    </source>
</evidence>